<dbReference type="PANTHER" id="PTHR43700">
    <property type="entry name" value="PHOSPHORIBOSYLAMINOIMIDAZOLE-SUCCINOCARBOXAMIDE SYNTHASE"/>
    <property type="match status" value="1"/>
</dbReference>
<dbReference type="Gene3D" id="3.30.200.20">
    <property type="entry name" value="Phosphorylase Kinase, domain 1"/>
    <property type="match status" value="1"/>
</dbReference>
<keyword evidence="8 11" id="KW-0067">ATP-binding</keyword>
<evidence type="ECO:0000256" key="5">
    <source>
        <dbReference type="ARBA" id="ARBA00022598"/>
    </source>
</evidence>
<protein>
    <recommendedName>
        <fullName evidence="4 11">Phosphoribosylaminoimidazole-succinocarboxamide synthase</fullName>
        <ecNumber evidence="3 11">6.3.2.6</ecNumber>
    </recommendedName>
    <alternativeName>
        <fullName evidence="9 11">SAICAR synthetase</fullName>
    </alternativeName>
</protein>
<dbReference type="Gene3D" id="3.30.470.20">
    <property type="entry name" value="ATP-grasp fold, B domain"/>
    <property type="match status" value="1"/>
</dbReference>
<dbReference type="EMBL" id="ACEP01000053">
    <property type="protein sequence ID" value="EEG37090.1"/>
    <property type="molecule type" value="Genomic_DNA"/>
</dbReference>
<comment type="similarity">
    <text evidence="2 11">Belongs to the SAICAR synthetase family.</text>
</comment>
<evidence type="ECO:0000259" key="12">
    <source>
        <dbReference type="Pfam" id="PF01259"/>
    </source>
</evidence>
<dbReference type="GO" id="GO:0006189">
    <property type="term" value="P:'de novo' IMP biosynthetic process"/>
    <property type="evidence" value="ECO:0007669"/>
    <property type="project" value="UniProtKB-UniRule"/>
</dbReference>
<dbReference type="Pfam" id="PF01259">
    <property type="entry name" value="SAICAR_synt"/>
    <property type="match status" value="1"/>
</dbReference>
<dbReference type="GO" id="GO:0004639">
    <property type="term" value="F:phosphoribosylaminoimidazolesuccinocarboxamide synthase activity"/>
    <property type="evidence" value="ECO:0007669"/>
    <property type="project" value="UniProtKB-UniRule"/>
</dbReference>
<evidence type="ECO:0000256" key="6">
    <source>
        <dbReference type="ARBA" id="ARBA00022741"/>
    </source>
</evidence>
<evidence type="ECO:0000256" key="7">
    <source>
        <dbReference type="ARBA" id="ARBA00022755"/>
    </source>
</evidence>
<organism evidence="13 14">
    <name type="scientific">Anaerobutyricum hallii DSM 3353</name>
    <dbReference type="NCBI Taxonomy" id="411469"/>
    <lineage>
        <taxon>Bacteria</taxon>
        <taxon>Bacillati</taxon>
        <taxon>Bacillota</taxon>
        <taxon>Clostridia</taxon>
        <taxon>Lachnospirales</taxon>
        <taxon>Lachnospiraceae</taxon>
        <taxon>Anaerobutyricum</taxon>
    </lineage>
</organism>
<dbReference type="CDD" id="cd01414">
    <property type="entry name" value="SAICAR_synt_Sc"/>
    <property type="match status" value="1"/>
</dbReference>
<dbReference type="Proteomes" id="UP000003174">
    <property type="component" value="Unassembled WGS sequence"/>
</dbReference>
<comment type="pathway">
    <text evidence="1 11">Purine metabolism; IMP biosynthesis via de novo pathway; 5-amino-1-(5-phospho-D-ribosyl)imidazole-4-carboxamide from 5-amino-1-(5-phospho-D-ribosyl)imidazole-4-carboxylate: step 1/2.</text>
</comment>
<keyword evidence="5 11" id="KW-0436">Ligase</keyword>
<reference evidence="13 14" key="1">
    <citation type="submission" date="2009-01" db="EMBL/GenBank/DDBJ databases">
        <authorList>
            <person name="Fulton L."/>
            <person name="Clifton S."/>
            <person name="Fulton B."/>
            <person name="Xu J."/>
            <person name="Minx P."/>
            <person name="Pepin K.H."/>
            <person name="Johnson M."/>
            <person name="Bhonagiri V."/>
            <person name="Nash W.E."/>
            <person name="Mardis E.R."/>
            <person name="Wilson R.K."/>
        </authorList>
    </citation>
    <scope>NUCLEOTIDE SEQUENCE [LARGE SCALE GENOMIC DNA]</scope>
    <source>
        <strain evidence="13 14">DSM 3353</strain>
    </source>
</reference>
<evidence type="ECO:0000256" key="3">
    <source>
        <dbReference type="ARBA" id="ARBA00012217"/>
    </source>
</evidence>
<dbReference type="FunFam" id="3.30.470.20:FF:000015">
    <property type="entry name" value="Phosphoribosylaminoimidazole-succinocarboxamide synthase"/>
    <property type="match status" value="1"/>
</dbReference>
<evidence type="ECO:0000256" key="4">
    <source>
        <dbReference type="ARBA" id="ARBA00016460"/>
    </source>
</evidence>
<keyword evidence="7 11" id="KW-0658">Purine biosynthesis</keyword>
<dbReference type="InterPro" id="IPR028923">
    <property type="entry name" value="SAICAR_synt/ADE2_N"/>
</dbReference>
<evidence type="ECO:0000313" key="13">
    <source>
        <dbReference type="EMBL" id="EEG37090.1"/>
    </source>
</evidence>
<dbReference type="PROSITE" id="PS01058">
    <property type="entry name" value="SAICAR_SYNTHETASE_2"/>
    <property type="match status" value="1"/>
</dbReference>
<dbReference type="GO" id="GO:0005737">
    <property type="term" value="C:cytoplasm"/>
    <property type="evidence" value="ECO:0007669"/>
    <property type="project" value="TreeGrafter"/>
</dbReference>
<evidence type="ECO:0000256" key="11">
    <source>
        <dbReference type="HAMAP-Rule" id="MF_00137"/>
    </source>
</evidence>
<dbReference type="InterPro" id="IPR001636">
    <property type="entry name" value="SAICAR_synth"/>
</dbReference>
<dbReference type="HAMAP" id="MF_00137">
    <property type="entry name" value="SAICAR_synth"/>
    <property type="match status" value="1"/>
</dbReference>
<feature type="domain" description="SAICAR synthetase/ADE2 N-terminal" evidence="12">
    <location>
        <begin position="10"/>
        <end position="261"/>
    </location>
</feature>
<evidence type="ECO:0000256" key="8">
    <source>
        <dbReference type="ARBA" id="ARBA00022840"/>
    </source>
</evidence>
<dbReference type="PANTHER" id="PTHR43700:SF1">
    <property type="entry name" value="PHOSPHORIBOSYLAMINOIMIDAZOLE-SUCCINOCARBOXAMIDE SYNTHASE"/>
    <property type="match status" value="1"/>
</dbReference>
<name>C0EUD0_9FIRM</name>
<dbReference type="UniPathway" id="UPA00074">
    <property type="reaction ID" value="UER00131"/>
</dbReference>
<keyword evidence="6 11" id="KW-0547">Nucleotide-binding</keyword>
<dbReference type="GO" id="GO:0005524">
    <property type="term" value="F:ATP binding"/>
    <property type="evidence" value="ECO:0007669"/>
    <property type="project" value="UniProtKB-KW"/>
</dbReference>
<sequence>MDKMKEFKPIKEGKVREVYDNGDSLIIAATDRISAFDVILKNEVKDKGAILTQMSKFWFNLTENTVPNHMISTDVKDMPEFFQNEKYAGRSMMCKKLEMFPVECIVRGYITGSGWASYQENGTVCGIKLPEGLQESEKLPEPIYTPSTKADLGDHDENVSYDKTVEILEKLYPGKGNYYANILKEYTISLYKKCAEYAWEKGIIIADTKFEFGLDEQGRVVIGDEMLTPDSSRFWPREGYEAGKGQPSYDKQFVRDWLKQNPDSDYDLPEEVIDKTVAKYKEAYEQLTGEPFEA</sequence>
<dbReference type="PROSITE" id="PS01057">
    <property type="entry name" value="SAICAR_SYNTHETASE_1"/>
    <property type="match status" value="1"/>
</dbReference>
<evidence type="ECO:0000256" key="10">
    <source>
        <dbReference type="ARBA" id="ARBA00048475"/>
    </source>
</evidence>
<gene>
    <name evidence="11 13" type="primary">purC</name>
    <name evidence="13" type="ORF">EUBHAL_01014</name>
</gene>
<dbReference type="InterPro" id="IPR018236">
    <property type="entry name" value="SAICAR_synthetase_CS"/>
</dbReference>
<accession>C0EUD0</accession>
<dbReference type="NCBIfam" id="TIGR00081">
    <property type="entry name" value="purC"/>
    <property type="match status" value="1"/>
</dbReference>
<proteinExistence type="inferred from homology"/>
<evidence type="ECO:0000256" key="9">
    <source>
        <dbReference type="ARBA" id="ARBA00030409"/>
    </source>
</evidence>
<dbReference type="EC" id="6.3.2.6" evidence="3 11"/>
<dbReference type="eggNOG" id="COG0152">
    <property type="taxonomic scope" value="Bacteria"/>
</dbReference>
<comment type="caution">
    <text evidence="13">The sequence shown here is derived from an EMBL/GenBank/DDBJ whole genome shotgun (WGS) entry which is preliminary data.</text>
</comment>
<reference evidence="13 14" key="2">
    <citation type="submission" date="2009-02" db="EMBL/GenBank/DDBJ databases">
        <title>Draft genome sequence of Eubacterium hallii (DSM 3353).</title>
        <authorList>
            <person name="Sudarsanam P."/>
            <person name="Ley R."/>
            <person name="Guruge J."/>
            <person name="Turnbaugh P.J."/>
            <person name="Mahowald M."/>
            <person name="Liep D."/>
            <person name="Gordon J."/>
        </authorList>
    </citation>
    <scope>NUCLEOTIDE SEQUENCE [LARGE SCALE GENOMIC DNA]</scope>
    <source>
        <strain evidence="13 14">DSM 3353</strain>
    </source>
</reference>
<dbReference type="NCBIfam" id="NF010568">
    <property type="entry name" value="PRK13961.1"/>
    <property type="match status" value="1"/>
</dbReference>
<evidence type="ECO:0000256" key="1">
    <source>
        <dbReference type="ARBA" id="ARBA00004672"/>
    </source>
</evidence>
<evidence type="ECO:0000313" key="14">
    <source>
        <dbReference type="Proteomes" id="UP000003174"/>
    </source>
</evidence>
<comment type="catalytic activity">
    <reaction evidence="10 11">
        <text>5-amino-1-(5-phospho-D-ribosyl)imidazole-4-carboxylate + L-aspartate + ATP = (2S)-2-[5-amino-1-(5-phospho-beta-D-ribosyl)imidazole-4-carboxamido]succinate + ADP + phosphate + 2 H(+)</text>
        <dbReference type="Rhea" id="RHEA:22628"/>
        <dbReference type="ChEBI" id="CHEBI:15378"/>
        <dbReference type="ChEBI" id="CHEBI:29991"/>
        <dbReference type="ChEBI" id="CHEBI:30616"/>
        <dbReference type="ChEBI" id="CHEBI:43474"/>
        <dbReference type="ChEBI" id="CHEBI:58443"/>
        <dbReference type="ChEBI" id="CHEBI:77657"/>
        <dbReference type="ChEBI" id="CHEBI:456216"/>
        <dbReference type="EC" id="6.3.2.6"/>
    </reaction>
</comment>
<dbReference type="SUPFAM" id="SSF56104">
    <property type="entry name" value="SAICAR synthase-like"/>
    <property type="match status" value="1"/>
</dbReference>
<dbReference type="AlphaFoldDB" id="C0EUD0"/>
<evidence type="ECO:0000256" key="2">
    <source>
        <dbReference type="ARBA" id="ARBA00010190"/>
    </source>
</evidence>